<comment type="caution">
    <text evidence="1">The sequence shown here is derived from an EMBL/GenBank/DDBJ whole genome shotgun (WGS) entry which is preliminary data.</text>
</comment>
<dbReference type="RefSeq" id="WP_212225920.1">
    <property type="nucleotide sequence ID" value="NZ_JAGUCN010000003.1"/>
</dbReference>
<evidence type="ECO:0000313" key="1">
    <source>
        <dbReference type="EMBL" id="MBS2210591.1"/>
    </source>
</evidence>
<name>A0ABS5K6K4_9BACT</name>
<reference evidence="1 2" key="1">
    <citation type="journal article" date="2014" name="Int. J. Syst. Evol. Microbiol.">
        <title>Carboxylicivirga gen. nov. in the family Marinilabiliaceae with two novel species, Carboxylicivirga mesophila sp. nov. and Carboxylicivirga taeanensis sp. nov., and reclassification of Cytophaga fermentans as Saccharicrinis fermentans gen. nov., comb. nov.</title>
        <authorList>
            <person name="Yang S.H."/>
            <person name="Seo H.S."/>
            <person name="Woo J.H."/>
            <person name="Oh H.M."/>
            <person name="Jang H."/>
            <person name="Lee J.H."/>
            <person name="Kim S.J."/>
            <person name="Kwon K.K."/>
        </authorList>
    </citation>
    <scope>NUCLEOTIDE SEQUENCE [LARGE SCALE GENOMIC DNA]</scope>
    <source>
        <strain evidence="1 2">JCM 18290</strain>
    </source>
</reference>
<gene>
    <name evidence="1" type="ORF">KEM09_04215</name>
</gene>
<proteinExistence type="predicted"/>
<sequence length="220" mass="25920">MKYWIILLMFFSLSNIYATNWWYDGYAITNDGEKIYGQIYVPPYNQTTGTWVISGIDLEGFYHRVLFKHDGSQSDYAPEMIREFGFTYKGSDYKFESTCLHYKSIIKSERIRHRFLNVVHRGNISLLRDSRILPGYVAGRSGFPEYITYYDYYLSSSDNKLIRLFSSSETEDLKMVLEQLGMNKRFLDSIGTIKVRTLADILFQYDLWLSERKEPAQLVI</sequence>
<accession>A0ABS5K6K4</accession>
<dbReference type="EMBL" id="JAGUCN010000003">
    <property type="protein sequence ID" value="MBS2210591.1"/>
    <property type="molecule type" value="Genomic_DNA"/>
</dbReference>
<evidence type="ECO:0000313" key="2">
    <source>
        <dbReference type="Proteomes" id="UP000721861"/>
    </source>
</evidence>
<dbReference type="Proteomes" id="UP000721861">
    <property type="component" value="Unassembled WGS sequence"/>
</dbReference>
<keyword evidence="2" id="KW-1185">Reference proteome</keyword>
<protein>
    <submittedName>
        <fullName evidence="1">Uncharacterized protein</fullName>
    </submittedName>
</protein>
<organism evidence="1 2">
    <name type="scientific">Carboxylicivirga mesophila</name>
    <dbReference type="NCBI Taxonomy" id="1166478"/>
    <lineage>
        <taxon>Bacteria</taxon>
        <taxon>Pseudomonadati</taxon>
        <taxon>Bacteroidota</taxon>
        <taxon>Bacteroidia</taxon>
        <taxon>Marinilabiliales</taxon>
        <taxon>Marinilabiliaceae</taxon>
        <taxon>Carboxylicivirga</taxon>
    </lineage>
</organism>